<keyword evidence="10" id="KW-1185">Reference proteome</keyword>
<dbReference type="GO" id="GO:0005737">
    <property type="term" value="C:cytoplasm"/>
    <property type="evidence" value="ECO:0007669"/>
    <property type="project" value="UniProtKB-SubCell"/>
</dbReference>
<evidence type="ECO:0000259" key="8">
    <source>
        <dbReference type="Pfam" id="PF13742"/>
    </source>
</evidence>
<proteinExistence type="inferred from homology"/>
<keyword evidence="2 5" id="KW-0540">Nuclease</keyword>
<dbReference type="InterPro" id="IPR025824">
    <property type="entry name" value="OB-fold_nuc-bd_dom"/>
</dbReference>
<evidence type="ECO:0000256" key="4">
    <source>
        <dbReference type="ARBA" id="ARBA00022839"/>
    </source>
</evidence>
<evidence type="ECO:0000313" key="9">
    <source>
        <dbReference type="EMBL" id="PAB60968.1"/>
    </source>
</evidence>
<dbReference type="EC" id="3.1.11.6" evidence="5"/>
<dbReference type="EMBL" id="NIBG01000001">
    <property type="protein sequence ID" value="PAB60968.1"/>
    <property type="molecule type" value="Genomic_DNA"/>
</dbReference>
<dbReference type="PANTHER" id="PTHR30008">
    <property type="entry name" value="EXODEOXYRIBONUCLEASE 7 LARGE SUBUNIT"/>
    <property type="match status" value="1"/>
</dbReference>
<dbReference type="Pfam" id="PF02601">
    <property type="entry name" value="Exonuc_VII_L"/>
    <property type="match status" value="1"/>
</dbReference>
<gene>
    <name evidence="5" type="primary">xseA</name>
    <name evidence="9" type="ORF">CCE28_00610</name>
</gene>
<keyword evidence="3 5" id="KW-0378">Hydrolase</keyword>
<feature type="domain" description="OB-fold nucleic acid binding" evidence="8">
    <location>
        <begin position="6"/>
        <end position="100"/>
    </location>
</feature>
<dbReference type="GO" id="GO:0009318">
    <property type="term" value="C:exodeoxyribonuclease VII complex"/>
    <property type="evidence" value="ECO:0007669"/>
    <property type="project" value="UniProtKB-UniRule"/>
</dbReference>
<dbReference type="RefSeq" id="WP_095129928.1">
    <property type="nucleotide sequence ID" value="NZ_NIBG01000001.1"/>
</dbReference>
<evidence type="ECO:0000256" key="5">
    <source>
        <dbReference type="HAMAP-Rule" id="MF_00378"/>
    </source>
</evidence>
<accession>A0A267MQ00</accession>
<dbReference type="HAMAP" id="MF_00378">
    <property type="entry name" value="Exonuc_7_L"/>
    <property type="match status" value="1"/>
</dbReference>
<keyword evidence="1 5" id="KW-0963">Cytoplasm</keyword>
<evidence type="ECO:0000259" key="7">
    <source>
        <dbReference type="Pfam" id="PF02601"/>
    </source>
</evidence>
<comment type="similarity">
    <text evidence="5 6">Belongs to the XseA family.</text>
</comment>
<dbReference type="NCBIfam" id="TIGR00237">
    <property type="entry name" value="xseA"/>
    <property type="match status" value="1"/>
</dbReference>
<dbReference type="PANTHER" id="PTHR30008:SF0">
    <property type="entry name" value="EXODEOXYRIBONUCLEASE 7 LARGE SUBUNIT"/>
    <property type="match status" value="1"/>
</dbReference>
<evidence type="ECO:0000256" key="6">
    <source>
        <dbReference type="RuleBase" id="RU004355"/>
    </source>
</evidence>
<evidence type="ECO:0000256" key="1">
    <source>
        <dbReference type="ARBA" id="ARBA00022490"/>
    </source>
</evidence>
<comment type="function">
    <text evidence="5">Bidirectionally degrades single-stranded DNA into large acid-insoluble oligonucleotides, which are then degraded further into small acid-soluble oligonucleotides.</text>
</comment>
<feature type="domain" description="Exonuclease VII large subunit C-terminal" evidence="7">
    <location>
        <begin position="124"/>
        <end position="299"/>
    </location>
</feature>
<dbReference type="OrthoDB" id="9802795at2"/>
<sequence length="414" mass="46855">MELKALSVTELNKYIKKILTIDPILNNVSLKGEISNFKLHSSGHAYFSIKDDESKINCIMFRNNVNLLNFKPENGLKVIVKGYISVYERDGQYQLYAQSILLEGLGELHEKFKKLRNYLEGEGLFSPIYKKSIPNFPKKIGVITSPTGAAIRDIISVISRRNSLVNVYIFPTLVQGVNSSTSICENIDKINSIYDDMDVIILSRGGGSIEELWSFNEEKVARAIFDSKIPIISGIGHETDYTIADFVSDLRAPTPSSAAELCVKDLRDIKNFIKIRYEQSKISLEKNIVNMENRLSKLNPMNGRKIVENKLNTYENTIHSFKQVMDFSVQNYLNKAEFKVENLGLKLGTLNPFSTISRGYAVISNDYGTINSIEEVSIEDEIKVNLKDGHLICKVENKYKESILNGRIWPISSK</sequence>
<comment type="catalytic activity">
    <reaction evidence="5 6">
        <text>Exonucleolytic cleavage in either 5'- to 3'- or 3'- to 5'-direction to yield nucleoside 5'-phosphates.</text>
        <dbReference type="EC" id="3.1.11.6"/>
    </reaction>
</comment>
<dbReference type="Pfam" id="PF13742">
    <property type="entry name" value="tRNA_anti_2"/>
    <property type="match status" value="1"/>
</dbReference>
<keyword evidence="4 5" id="KW-0269">Exonuclease</keyword>
<dbReference type="Proteomes" id="UP000216024">
    <property type="component" value="Unassembled WGS sequence"/>
</dbReference>
<protein>
    <recommendedName>
        <fullName evidence="5">Exodeoxyribonuclease 7 large subunit</fullName>
        <ecNumber evidence="5">3.1.11.6</ecNumber>
    </recommendedName>
    <alternativeName>
        <fullName evidence="5">Exodeoxyribonuclease VII large subunit</fullName>
        <shortName evidence="5">Exonuclease VII large subunit</shortName>
    </alternativeName>
</protein>
<dbReference type="InterPro" id="IPR020579">
    <property type="entry name" value="Exonuc_VII_lsu_C"/>
</dbReference>
<dbReference type="AlphaFoldDB" id="A0A267MQ00"/>
<comment type="subunit">
    <text evidence="5">Heterooligomer composed of large and small subunits.</text>
</comment>
<comment type="caution">
    <text evidence="9">The sequence shown here is derived from an EMBL/GenBank/DDBJ whole genome shotgun (WGS) entry which is preliminary data.</text>
</comment>
<evidence type="ECO:0000313" key="10">
    <source>
        <dbReference type="Proteomes" id="UP000216024"/>
    </source>
</evidence>
<reference evidence="9 10" key="1">
    <citation type="submission" date="2017-06" db="EMBL/GenBank/DDBJ databases">
        <title>Draft genome sequence of anaerobic fermentative bacterium Anaeromicrobium sediminis DY2726D isolated from West Pacific Ocean sediments.</title>
        <authorList>
            <person name="Zeng X."/>
        </authorList>
    </citation>
    <scope>NUCLEOTIDE SEQUENCE [LARGE SCALE GENOMIC DNA]</scope>
    <source>
        <strain evidence="9 10">DY2726D</strain>
    </source>
</reference>
<organism evidence="9 10">
    <name type="scientific">Anaeromicrobium sediminis</name>
    <dbReference type="NCBI Taxonomy" id="1478221"/>
    <lineage>
        <taxon>Bacteria</taxon>
        <taxon>Bacillati</taxon>
        <taxon>Bacillota</taxon>
        <taxon>Clostridia</taxon>
        <taxon>Peptostreptococcales</taxon>
        <taxon>Thermotaleaceae</taxon>
        <taxon>Anaeromicrobium</taxon>
    </lineage>
</organism>
<dbReference type="GO" id="GO:0008855">
    <property type="term" value="F:exodeoxyribonuclease VII activity"/>
    <property type="evidence" value="ECO:0007669"/>
    <property type="project" value="UniProtKB-UniRule"/>
</dbReference>
<name>A0A267MQ00_9FIRM</name>
<dbReference type="GO" id="GO:0006308">
    <property type="term" value="P:DNA catabolic process"/>
    <property type="evidence" value="ECO:0007669"/>
    <property type="project" value="UniProtKB-UniRule"/>
</dbReference>
<dbReference type="CDD" id="cd04489">
    <property type="entry name" value="ExoVII_LU_OBF"/>
    <property type="match status" value="1"/>
</dbReference>
<dbReference type="InterPro" id="IPR003753">
    <property type="entry name" value="Exonuc_VII_L"/>
</dbReference>
<evidence type="ECO:0000256" key="2">
    <source>
        <dbReference type="ARBA" id="ARBA00022722"/>
    </source>
</evidence>
<evidence type="ECO:0000256" key="3">
    <source>
        <dbReference type="ARBA" id="ARBA00022801"/>
    </source>
</evidence>
<comment type="subcellular location">
    <subcellularLocation>
        <location evidence="5 6">Cytoplasm</location>
    </subcellularLocation>
</comment>
<dbReference type="GO" id="GO:0003676">
    <property type="term" value="F:nucleic acid binding"/>
    <property type="evidence" value="ECO:0007669"/>
    <property type="project" value="InterPro"/>
</dbReference>